<evidence type="ECO:0000313" key="3">
    <source>
        <dbReference type="EMBL" id="KIK91938.1"/>
    </source>
</evidence>
<dbReference type="HOGENOM" id="CLU_082499_2_1_1"/>
<dbReference type="AlphaFoldDB" id="A0A0D0DL38"/>
<reference evidence="3 4" key="1">
    <citation type="submission" date="2014-04" db="EMBL/GenBank/DDBJ databases">
        <authorList>
            <consortium name="DOE Joint Genome Institute"/>
            <person name="Kuo A."/>
            <person name="Kohler A."/>
            <person name="Jargeat P."/>
            <person name="Nagy L.G."/>
            <person name="Floudas D."/>
            <person name="Copeland A."/>
            <person name="Barry K.W."/>
            <person name="Cichocki N."/>
            <person name="Veneault-Fourrey C."/>
            <person name="LaButti K."/>
            <person name="Lindquist E.A."/>
            <person name="Lipzen A."/>
            <person name="Lundell T."/>
            <person name="Morin E."/>
            <person name="Murat C."/>
            <person name="Sun H."/>
            <person name="Tunlid A."/>
            <person name="Henrissat B."/>
            <person name="Grigoriev I.V."/>
            <person name="Hibbett D.S."/>
            <person name="Martin F."/>
            <person name="Nordberg H.P."/>
            <person name="Cantor M.N."/>
            <person name="Hua S.X."/>
        </authorList>
    </citation>
    <scope>NUCLEOTIDE SEQUENCE [LARGE SCALE GENOMIC DNA]</scope>
    <source>
        <strain evidence="3 4">Ve08.2h10</strain>
    </source>
</reference>
<name>A0A0D0DL38_9AGAM</name>
<feature type="non-terminal residue" evidence="3">
    <location>
        <position position="216"/>
    </location>
</feature>
<reference evidence="4" key="2">
    <citation type="submission" date="2015-01" db="EMBL/GenBank/DDBJ databases">
        <title>Evolutionary Origins and Diversification of the Mycorrhizal Mutualists.</title>
        <authorList>
            <consortium name="DOE Joint Genome Institute"/>
            <consortium name="Mycorrhizal Genomics Consortium"/>
            <person name="Kohler A."/>
            <person name="Kuo A."/>
            <person name="Nagy L.G."/>
            <person name="Floudas D."/>
            <person name="Copeland A."/>
            <person name="Barry K.W."/>
            <person name="Cichocki N."/>
            <person name="Veneault-Fourrey C."/>
            <person name="LaButti K."/>
            <person name="Lindquist E.A."/>
            <person name="Lipzen A."/>
            <person name="Lundell T."/>
            <person name="Morin E."/>
            <person name="Murat C."/>
            <person name="Riley R."/>
            <person name="Ohm R."/>
            <person name="Sun H."/>
            <person name="Tunlid A."/>
            <person name="Henrissat B."/>
            <person name="Grigoriev I.V."/>
            <person name="Hibbett D.S."/>
            <person name="Martin F."/>
        </authorList>
    </citation>
    <scope>NUCLEOTIDE SEQUENCE [LARGE SCALE GENOMIC DNA]</scope>
    <source>
        <strain evidence="4">Ve08.2h10</strain>
    </source>
</reference>
<dbReference type="InterPro" id="IPR024752">
    <property type="entry name" value="Myb/SANT-like_dom"/>
</dbReference>
<keyword evidence="4" id="KW-1185">Reference proteome</keyword>
<dbReference type="Proteomes" id="UP000054538">
    <property type="component" value="Unassembled WGS sequence"/>
</dbReference>
<feature type="region of interest" description="Disordered" evidence="1">
    <location>
        <begin position="189"/>
        <end position="208"/>
    </location>
</feature>
<sequence length="216" mass="24186">SDASKNSRNSQASIHSLCSQGTVNLTSLKKSRKPSARWTLDEETAFIDFLISQFSASGDGNPRKATFNEAATLLKKKFPEALGAEKTGDVCRSKWMALKAAYHAVMDIKNTSGFTWSGDQGAGVTLKHSDIWEQYLKACFYFILYHWQWYFSWHPAARPFKNKGFKHFHVIEQMMPGILKCTHIFQPGPTQAGSASADGKLSPPPQSEPILYFCQQ</sequence>
<evidence type="ECO:0000256" key="1">
    <source>
        <dbReference type="SAM" id="MobiDB-lite"/>
    </source>
</evidence>
<accession>A0A0D0DL38</accession>
<proteinExistence type="predicted"/>
<dbReference type="Pfam" id="PF12776">
    <property type="entry name" value="Myb_DNA-bind_3"/>
    <property type="match status" value="1"/>
</dbReference>
<protein>
    <recommendedName>
        <fullName evidence="2">Myb/SANT-like domain-containing protein</fullName>
    </recommendedName>
</protein>
<dbReference type="EMBL" id="KN825331">
    <property type="protein sequence ID" value="KIK91938.1"/>
    <property type="molecule type" value="Genomic_DNA"/>
</dbReference>
<evidence type="ECO:0000313" key="4">
    <source>
        <dbReference type="Proteomes" id="UP000054538"/>
    </source>
</evidence>
<evidence type="ECO:0000259" key="2">
    <source>
        <dbReference type="Pfam" id="PF12776"/>
    </source>
</evidence>
<feature type="domain" description="Myb/SANT-like" evidence="2">
    <location>
        <begin position="37"/>
        <end position="135"/>
    </location>
</feature>
<dbReference type="InParanoid" id="A0A0D0DL38"/>
<organism evidence="3 4">
    <name type="scientific">Paxillus rubicundulus Ve08.2h10</name>
    <dbReference type="NCBI Taxonomy" id="930991"/>
    <lineage>
        <taxon>Eukaryota</taxon>
        <taxon>Fungi</taxon>
        <taxon>Dikarya</taxon>
        <taxon>Basidiomycota</taxon>
        <taxon>Agaricomycotina</taxon>
        <taxon>Agaricomycetes</taxon>
        <taxon>Agaricomycetidae</taxon>
        <taxon>Boletales</taxon>
        <taxon>Paxilineae</taxon>
        <taxon>Paxillaceae</taxon>
        <taxon>Paxillus</taxon>
    </lineage>
</organism>
<gene>
    <name evidence="3" type="ORF">PAXRUDRAFT_795399</name>
</gene>
<dbReference type="OrthoDB" id="2686136at2759"/>
<dbReference type="STRING" id="930991.A0A0D0DL38"/>